<keyword evidence="2" id="KW-1185">Reference proteome</keyword>
<reference evidence="1" key="2">
    <citation type="submission" date="2020-11" db="EMBL/GenBank/DDBJ databases">
        <authorList>
            <person name="McCartney M.A."/>
            <person name="Auch B."/>
            <person name="Kono T."/>
            <person name="Mallez S."/>
            <person name="Becker A."/>
            <person name="Gohl D.M."/>
            <person name="Silverstein K.A.T."/>
            <person name="Koren S."/>
            <person name="Bechman K.B."/>
            <person name="Herman A."/>
            <person name="Abrahante J.E."/>
            <person name="Garbe J."/>
        </authorList>
    </citation>
    <scope>NUCLEOTIDE SEQUENCE</scope>
    <source>
        <strain evidence="1">Duluth1</strain>
        <tissue evidence="1">Whole animal</tissue>
    </source>
</reference>
<reference evidence="1" key="1">
    <citation type="journal article" date="2019" name="bioRxiv">
        <title>The Genome of the Zebra Mussel, Dreissena polymorpha: A Resource for Invasive Species Research.</title>
        <authorList>
            <person name="McCartney M.A."/>
            <person name="Auch B."/>
            <person name="Kono T."/>
            <person name="Mallez S."/>
            <person name="Zhang Y."/>
            <person name="Obille A."/>
            <person name="Becker A."/>
            <person name="Abrahante J.E."/>
            <person name="Garbe J."/>
            <person name="Badalamenti J.P."/>
            <person name="Herman A."/>
            <person name="Mangelson H."/>
            <person name="Liachko I."/>
            <person name="Sullivan S."/>
            <person name="Sone E.D."/>
            <person name="Koren S."/>
            <person name="Silverstein K.A.T."/>
            <person name="Beckman K.B."/>
            <person name="Gohl D.M."/>
        </authorList>
    </citation>
    <scope>NUCLEOTIDE SEQUENCE</scope>
    <source>
        <strain evidence="1">Duluth1</strain>
        <tissue evidence="1">Whole animal</tissue>
    </source>
</reference>
<proteinExistence type="predicted"/>
<dbReference type="Proteomes" id="UP000828390">
    <property type="component" value="Unassembled WGS sequence"/>
</dbReference>
<protein>
    <submittedName>
        <fullName evidence="1">Uncharacterized protein</fullName>
    </submittedName>
</protein>
<name>A0A9D4QUH4_DREPO</name>
<comment type="caution">
    <text evidence="1">The sequence shown here is derived from an EMBL/GenBank/DDBJ whole genome shotgun (WGS) entry which is preliminary data.</text>
</comment>
<evidence type="ECO:0000313" key="1">
    <source>
        <dbReference type="EMBL" id="KAH3843493.1"/>
    </source>
</evidence>
<dbReference type="AlphaFoldDB" id="A0A9D4QUH4"/>
<accession>A0A9D4QUH4</accession>
<organism evidence="1 2">
    <name type="scientific">Dreissena polymorpha</name>
    <name type="common">Zebra mussel</name>
    <name type="synonym">Mytilus polymorpha</name>
    <dbReference type="NCBI Taxonomy" id="45954"/>
    <lineage>
        <taxon>Eukaryota</taxon>
        <taxon>Metazoa</taxon>
        <taxon>Spiralia</taxon>
        <taxon>Lophotrochozoa</taxon>
        <taxon>Mollusca</taxon>
        <taxon>Bivalvia</taxon>
        <taxon>Autobranchia</taxon>
        <taxon>Heteroconchia</taxon>
        <taxon>Euheterodonta</taxon>
        <taxon>Imparidentia</taxon>
        <taxon>Neoheterodontei</taxon>
        <taxon>Myida</taxon>
        <taxon>Dreissenoidea</taxon>
        <taxon>Dreissenidae</taxon>
        <taxon>Dreissena</taxon>
    </lineage>
</organism>
<sequence length="159" mass="18413">MKKTEAEVSRLNLTPRSRKLVRRKLLTRNVLMAEIYRATRASGKKKVSNIHRLISGKIAKKYRMLNQISKCTRLSRRSLGLIEDKTIVMVKEKRTCISKSVAESVIDFLGREDNCRIQPGKADTKKVNGHKEKKQIKDLLTILRTMYSEYRNSTTKYAN</sequence>
<evidence type="ECO:0000313" key="2">
    <source>
        <dbReference type="Proteomes" id="UP000828390"/>
    </source>
</evidence>
<gene>
    <name evidence="1" type="ORF">DPMN_117011</name>
</gene>
<dbReference type="EMBL" id="JAIWYP010000004">
    <property type="protein sequence ID" value="KAH3843493.1"/>
    <property type="molecule type" value="Genomic_DNA"/>
</dbReference>